<dbReference type="PANTHER" id="PTHR12433:SF12">
    <property type="entry name" value="MEDIATOR OF RNA POLYMERASE II TRANSCRIPTION SUBUNIT 25"/>
    <property type="match status" value="1"/>
</dbReference>
<dbReference type="AlphaFoldDB" id="A0A103XWZ3"/>
<comment type="caution">
    <text evidence="4">The sequence shown here is derived from an EMBL/GenBank/DDBJ whole genome shotgun (WGS) entry which is preliminary data.</text>
</comment>
<keyword evidence="5" id="KW-1185">Reference proteome</keyword>
<evidence type="ECO:0000259" key="3">
    <source>
        <dbReference type="Pfam" id="PF11265"/>
    </source>
</evidence>
<protein>
    <recommendedName>
        <fullName evidence="2">Mediator of RNA polymerase II transcription subunit 25</fullName>
    </recommendedName>
</protein>
<sequence length="337" mass="37691">MYRKDLFGGRYNLNLVVNAAEDGSTAQSTPQFDWPQSMDLFLDSLSRLNFNDYGYLGNSGVIEGISKALMMFPSTRKRTKRELVGKRHCVLVTASHPYPCPKEVLVPTNQILESGEVVEVTIDTVLADTETMARSLAESFISLSVICPNDMPMIKTIYDAGNQNPGSFTSNLKHPQLLLLISEQFPEAREALKQFEAENNDTNSQQDVFNLIAESLSASEALITQYFSTAEDHKLLQNIFANPVIEQPDETMPISTDEEINGFLSDPCLEENMREQMWVSDFEVASWPLGPNSQQRDAIVCNYNSTMQQGSQSQYLRDEQTVAGESIMITPQEKAST</sequence>
<dbReference type="Pfam" id="PF11265">
    <property type="entry name" value="Med25_VWA"/>
    <property type="match status" value="1"/>
</dbReference>
<reference evidence="4 5" key="1">
    <citation type="journal article" date="2016" name="Sci. Rep.">
        <title>The genome sequence of the outbreeding globe artichoke constructed de novo incorporating a phase-aware low-pass sequencing strategy of F1 progeny.</title>
        <authorList>
            <person name="Scaglione D."/>
            <person name="Reyes-Chin-Wo S."/>
            <person name="Acquadro A."/>
            <person name="Froenicke L."/>
            <person name="Portis E."/>
            <person name="Beitel C."/>
            <person name="Tirone M."/>
            <person name="Mauro R."/>
            <person name="Lo Monaco A."/>
            <person name="Mauromicale G."/>
            <person name="Faccioli P."/>
            <person name="Cattivelli L."/>
            <person name="Rieseberg L."/>
            <person name="Michelmore R."/>
            <person name="Lanteri S."/>
        </authorList>
    </citation>
    <scope>NUCLEOTIDE SEQUENCE [LARGE SCALE GENOMIC DNA]</scope>
    <source>
        <strain evidence="4">2C</strain>
    </source>
</reference>
<evidence type="ECO:0000313" key="5">
    <source>
        <dbReference type="Proteomes" id="UP000243975"/>
    </source>
</evidence>
<organism evidence="4 5">
    <name type="scientific">Cynara cardunculus var. scolymus</name>
    <name type="common">Globe artichoke</name>
    <name type="synonym">Cynara scolymus</name>
    <dbReference type="NCBI Taxonomy" id="59895"/>
    <lineage>
        <taxon>Eukaryota</taxon>
        <taxon>Viridiplantae</taxon>
        <taxon>Streptophyta</taxon>
        <taxon>Embryophyta</taxon>
        <taxon>Tracheophyta</taxon>
        <taxon>Spermatophyta</taxon>
        <taxon>Magnoliopsida</taxon>
        <taxon>eudicotyledons</taxon>
        <taxon>Gunneridae</taxon>
        <taxon>Pentapetalae</taxon>
        <taxon>asterids</taxon>
        <taxon>campanulids</taxon>
        <taxon>Asterales</taxon>
        <taxon>Asteraceae</taxon>
        <taxon>Carduoideae</taxon>
        <taxon>Cardueae</taxon>
        <taxon>Carduinae</taxon>
        <taxon>Cynara</taxon>
    </lineage>
</organism>
<dbReference type="Gramene" id="KVH98435">
    <property type="protein sequence ID" value="KVH98435"/>
    <property type="gene ID" value="Ccrd_023368"/>
</dbReference>
<name>A0A103XWZ3_CYNCS</name>
<dbReference type="PANTHER" id="PTHR12433">
    <property type="entry name" value="MEDIATOR OF RNA POLYMERASE II TRANSCRIPTION SUBUNIT 25"/>
    <property type="match status" value="1"/>
</dbReference>
<proteinExistence type="inferred from homology"/>
<dbReference type="EMBL" id="LEKV01003798">
    <property type="protein sequence ID" value="KVH98435.1"/>
    <property type="molecule type" value="Genomic_DNA"/>
</dbReference>
<gene>
    <name evidence="4" type="ORF">Ccrd_023368</name>
</gene>
<dbReference type="STRING" id="59895.A0A103XWZ3"/>
<comment type="similarity">
    <text evidence="1">Belongs to the Mediator complex subunit 25 family.</text>
</comment>
<dbReference type="GO" id="GO:0016592">
    <property type="term" value="C:mediator complex"/>
    <property type="evidence" value="ECO:0007669"/>
    <property type="project" value="TreeGrafter"/>
</dbReference>
<evidence type="ECO:0000256" key="1">
    <source>
        <dbReference type="ARBA" id="ARBA00009102"/>
    </source>
</evidence>
<accession>A0A103XWZ3</accession>
<evidence type="ECO:0000256" key="2">
    <source>
        <dbReference type="ARBA" id="ARBA00019694"/>
    </source>
</evidence>
<dbReference type="Proteomes" id="UP000243975">
    <property type="component" value="Unassembled WGS sequence"/>
</dbReference>
<dbReference type="InterPro" id="IPR021419">
    <property type="entry name" value="Mediator_Med25_VWA"/>
</dbReference>
<evidence type="ECO:0000313" key="4">
    <source>
        <dbReference type="EMBL" id="KVH98435.1"/>
    </source>
</evidence>
<dbReference type="GO" id="GO:0005667">
    <property type="term" value="C:transcription regulator complex"/>
    <property type="evidence" value="ECO:0007669"/>
    <property type="project" value="TreeGrafter"/>
</dbReference>
<feature type="domain" description="Mediator of RNA polymerase II transcription subunit 25 von Willebrand factor type A" evidence="3">
    <location>
        <begin position="14"/>
        <end position="182"/>
    </location>
</feature>
<dbReference type="GO" id="GO:0045944">
    <property type="term" value="P:positive regulation of transcription by RNA polymerase II"/>
    <property type="evidence" value="ECO:0007669"/>
    <property type="project" value="TreeGrafter"/>
</dbReference>